<feature type="chain" id="PRO_5045750432" evidence="2">
    <location>
        <begin position="24"/>
        <end position="431"/>
    </location>
</feature>
<keyword evidence="4" id="KW-1185">Reference proteome</keyword>
<dbReference type="EMBL" id="BAABAA010000008">
    <property type="protein sequence ID" value="GAA3579301.1"/>
    <property type="molecule type" value="Genomic_DNA"/>
</dbReference>
<feature type="signal peptide" evidence="2">
    <location>
        <begin position="1"/>
        <end position="23"/>
    </location>
</feature>
<dbReference type="RefSeq" id="WP_344845639.1">
    <property type="nucleotide sequence ID" value="NZ_BAABAA010000008.1"/>
</dbReference>
<keyword evidence="2" id="KW-0732">Signal</keyword>
<evidence type="ECO:0000313" key="3">
    <source>
        <dbReference type="EMBL" id="GAA3579301.1"/>
    </source>
</evidence>
<feature type="region of interest" description="Disordered" evidence="1">
    <location>
        <begin position="145"/>
        <end position="164"/>
    </location>
</feature>
<accession>A0ABP6Y949</accession>
<name>A0ABP6Y949_9ACTN</name>
<evidence type="ECO:0000256" key="2">
    <source>
        <dbReference type="SAM" id="SignalP"/>
    </source>
</evidence>
<reference evidence="4" key="1">
    <citation type="journal article" date="2019" name="Int. J. Syst. Evol. Microbiol.">
        <title>The Global Catalogue of Microorganisms (GCM) 10K type strain sequencing project: providing services to taxonomists for standard genome sequencing and annotation.</title>
        <authorList>
            <consortium name="The Broad Institute Genomics Platform"/>
            <consortium name="The Broad Institute Genome Sequencing Center for Infectious Disease"/>
            <person name="Wu L."/>
            <person name="Ma J."/>
        </authorList>
    </citation>
    <scope>NUCLEOTIDE SEQUENCE [LARGE SCALE GENOMIC DNA]</scope>
    <source>
        <strain evidence="4">JCM 16928</strain>
    </source>
</reference>
<protein>
    <submittedName>
        <fullName evidence="3">Uncharacterized protein</fullName>
    </submittedName>
</protein>
<evidence type="ECO:0000256" key="1">
    <source>
        <dbReference type="SAM" id="MobiDB-lite"/>
    </source>
</evidence>
<evidence type="ECO:0000313" key="4">
    <source>
        <dbReference type="Proteomes" id="UP001501222"/>
    </source>
</evidence>
<organism evidence="3 4">
    <name type="scientific">Kribbella ginsengisoli</name>
    <dbReference type="NCBI Taxonomy" id="363865"/>
    <lineage>
        <taxon>Bacteria</taxon>
        <taxon>Bacillati</taxon>
        <taxon>Actinomycetota</taxon>
        <taxon>Actinomycetes</taxon>
        <taxon>Propionibacteriales</taxon>
        <taxon>Kribbellaceae</taxon>
        <taxon>Kribbella</taxon>
    </lineage>
</organism>
<sequence>MRKTLLAGTAAVMLVTSQLPAQAAAQAAPTDLQLSWSETAHGQIQVRWNDNGEANRVYRQYDDSDDLMLLARSGAAGTNEKLVLTDFFDAKRTSRILVTTVDAAGVESPAINSAWFDSLRPTAPVLTNADPLPDQSLRLRWTQAATPADTTPGDPLDRPSSESTVGPVIWWTEADAAKTEFFLKPAGTTSAAVPPRPRPYPISVIGSNEWGTTRASTSVTFATMALTFAVPATNEFGRGMWMTGVVGAQDCGPTLPTCRKNYPVSMTLQTRADATKPWSYFGRYVEDGQYQTLANALGSQQYRMTVPSWKYLDDSHWTVTAPVSTSARYSATKTRFFTAWFNKRSATVGQVVKLAVWIKPEATVRADLQWWDGKVWHHGAYVQLVKGKGALNIKASGRGTTRSWRVLVPKMSYYGKPIEATGSRAFKLAVS</sequence>
<gene>
    <name evidence="3" type="ORF">GCM10022235_56780</name>
</gene>
<dbReference type="Proteomes" id="UP001501222">
    <property type="component" value="Unassembled WGS sequence"/>
</dbReference>
<comment type="caution">
    <text evidence="3">The sequence shown here is derived from an EMBL/GenBank/DDBJ whole genome shotgun (WGS) entry which is preliminary data.</text>
</comment>
<proteinExistence type="predicted"/>